<feature type="compositionally biased region" description="Acidic residues" evidence="1">
    <location>
        <begin position="179"/>
        <end position="192"/>
    </location>
</feature>
<feature type="transmembrane region" description="Helical" evidence="2">
    <location>
        <begin position="146"/>
        <end position="167"/>
    </location>
</feature>
<protein>
    <recommendedName>
        <fullName evidence="5">TPM domain-containing protein</fullName>
    </recommendedName>
</protein>
<dbReference type="Pfam" id="PF20381">
    <property type="entry name" value="Rv1476"/>
    <property type="match status" value="1"/>
</dbReference>
<evidence type="ECO:0000313" key="4">
    <source>
        <dbReference type="Proteomes" id="UP001200110"/>
    </source>
</evidence>
<keyword evidence="2" id="KW-0472">Membrane</keyword>
<proteinExistence type="predicted"/>
<dbReference type="EMBL" id="JAKKOR010000003">
    <property type="protein sequence ID" value="MCF8587942.1"/>
    <property type="molecule type" value="Genomic_DNA"/>
</dbReference>
<evidence type="ECO:0008006" key="5">
    <source>
        <dbReference type="Google" id="ProtNLM"/>
    </source>
</evidence>
<comment type="caution">
    <text evidence="3">The sequence shown here is derived from an EMBL/GenBank/DDBJ whole genome shotgun (WGS) entry which is preliminary data.</text>
</comment>
<dbReference type="RefSeq" id="WP_236997160.1">
    <property type="nucleotide sequence ID" value="NZ_JAKKOR010000003.1"/>
</dbReference>
<dbReference type="Proteomes" id="UP001200110">
    <property type="component" value="Unassembled WGS sequence"/>
</dbReference>
<keyword evidence="4" id="KW-1185">Reference proteome</keyword>
<evidence type="ECO:0000256" key="1">
    <source>
        <dbReference type="SAM" id="MobiDB-lite"/>
    </source>
</evidence>
<feature type="region of interest" description="Disordered" evidence="1">
    <location>
        <begin position="173"/>
        <end position="210"/>
    </location>
</feature>
<dbReference type="InterPro" id="IPR046498">
    <property type="entry name" value="Rv1476-like"/>
</dbReference>
<reference evidence="3 4" key="1">
    <citation type="submission" date="2022-01" db="EMBL/GenBank/DDBJ databases">
        <authorList>
            <person name="Huang Y."/>
        </authorList>
    </citation>
    <scope>NUCLEOTIDE SEQUENCE [LARGE SCALE GENOMIC DNA]</scope>
    <source>
        <strain evidence="3 4">HY366</strain>
    </source>
</reference>
<accession>A0ABS9IQW4</accession>
<evidence type="ECO:0000256" key="2">
    <source>
        <dbReference type="SAM" id="Phobius"/>
    </source>
</evidence>
<sequence length="210" mass="21653">MSPQPVVFTVAAPDPVGGRPADAWADLDIAAITKQLEATGVSAPADQVPELTALVKEAKSEGHDLFILVTDKNYVPFTVYRDIAHQLQSSTGGTVLVFGPGGIGTSSTDFSRVEIEDATAEKSTGVSVPQAAREIYEKATEPNVDWTLATIALIVVVIVGAVAARLLSRRGAATTTTADEIEQSSDDTELDADAGAGAPSTSGSDADAAR</sequence>
<keyword evidence="2" id="KW-0812">Transmembrane</keyword>
<organism evidence="3 4">
    <name type="scientific">Gordonia liuliyuniae</name>
    <dbReference type="NCBI Taxonomy" id="2911517"/>
    <lineage>
        <taxon>Bacteria</taxon>
        <taxon>Bacillati</taxon>
        <taxon>Actinomycetota</taxon>
        <taxon>Actinomycetes</taxon>
        <taxon>Mycobacteriales</taxon>
        <taxon>Gordoniaceae</taxon>
        <taxon>Gordonia</taxon>
    </lineage>
</organism>
<keyword evidence="2" id="KW-1133">Transmembrane helix</keyword>
<evidence type="ECO:0000313" key="3">
    <source>
        <dbReference type="EMBL" id="MCF8587942.1"/>
    </source>
</evidence>
<gene>
    <name evidence="3" type="ORF">L5G33_05580</name>
</gene>
<name>A0ABS9IQW4_9ACTN</name>